<proteinExistence type="predicted"/>
<name>A0A833PFP3_ACIBZ</name>
<evidence type="ECO:0000313" key="1">
    <source>
        <dbReference type="EMBL" id="KAF1025255.1"/>
    </source>
</evidence>
<gene>
    <name evidence="1" type="ORF">GAK29_02044</name>
</gene>
<evidence type="ECO:0000313" key="2">
    <source>
        <dbReference type="Proteomes" id="UP000490535"/>
    </source>
</evidence>
<dbReference type="EMBL" id="WNDP01000043">
    <property type="protein sequence ID" value="KAF1025255.1"/>
    <property type="molecule type" value="Genomic_DNA"/>
</dbReference>
<accession>A0A833PFP3</accession>
<comment type="caution">
    <text evidence="1">The sequence shown here is derived from an EMBL/GenBank/DDBJ whole genome shotgun (WGS) entry which is preliminary data.</text>
</comment>
<organism evidence="1 2">
    <name type="scientific">Acinetobacter bereziniae</name>
    <name type="common">Acinetobacter genomosp. 10</name>
    <dbReference type="NCBI Taxonomy" id="106648"/>
    <lineage>
        <taxon>Bacteria</taxon>
        <taxon>Pseudomonadati</taxon>
        <taxon>Pseudomonadota</taxon>
        <taxon>Gammaproteobacteria</taxon>
        <taxon>Moraxellales</taxon>
        <taxon>Moraxellaceae</taxon>
        <taxon>Acinetobacter</taxon>
    </lineage>
</organism>
<protein>
    <submittedName>
        <fullName evidence="1">Uncharacterized protein</fullName>
    </submittedName>
</protein>
<sequence length="133" mass="15432">MNVTFFFNWTQEDEGCEIIHFPSVVMSKVSSDGSCQYFPEAASFIQSLNTTEAVWRVLKIVNFFIGEKMLSIVEIKTLYNTKAIIQRDSIKFQILDSAEYKDDISLNDLSIILNKWIEYLLTIDKQEVIFDIV</sequence>
<reference evidence="2" key="1">
    <citation type="journal article" date="2020" name="MBio">
        <title>Horizontal gene transfer to a defensive symbiont with a reduced genome amongst a multipartite beetle microbiome.</title>
        <authorList>
            <person name="Waterworth S.C."/>
            <person name="Florez L.V."/>
            <person name="Rees E.R."/>
            <person name="Hertweck C."/>
            <person name="Kaltenpoth M."/>
            <person name="Kwan J.C."/>
        </authorList>
    </citation>
    <scope>NUCLEOTIDE SEQUENCE [LARGE SCALE GENOMIC DNA]</scope>
</reference>
<dbReference type="AlphaFoldDB" id="A0A833PFP3"/>
<dbReference type="Proteomes" id="UP000490535">
    <property type="component" value="Unassembled WGS sequence"/>
</dbReference>